<name>A0ABV6P5C3_9ACTN</name>
<protein>
    <submittedName>
        <fullName evidence="2">Abortive infection family protein</fullName>
    </submittedName>
</protein>
<evidence type="ECO:0000259" key="1">
    <source>
        <dbReference type="Pfam" id="PF14355"/>
    </source>
</evidence>
<accession>A0ABV6P5C3</accession>
<dbReference type="RefSeq" id="WP_377343697.1">
    <property type="nucleotide sequence ID" value="NZ_JBHLUE010000034.1"/>
</dbReference>
<gene>
    <name evidence="2" type="ORF">ACFFHU_29320</name>
</gene>
<proteinExistence type="predicted"/>
<dbReference type="InterPro" id="IPR026001">
    <property type="entry name" value="Abi-like_C"/>
</dbReference>
<organism evidence="2 3">
    <name type="scientific">Plantactinospora siamensis</name>
    <dbReference type="NCBI Taxonomy" id="555372"/>
    <lineage>
        <taxon>Bacteria</taxon>
        <taxon>Bacillati</taxon>
        <taxon>Actinomycetota</taxon>
        <taxon>Actinomycetes</taxon>
        <taxon>Micromonosporales</taxon>
        <taxon>Micromonosporaceae</taxon>
        <taxon>Plantactinospora</taxon>
    </lineage>
</organism>
<dbReference type="EMBL" id="JBHLUE010000034">
    <property type="protein sequence ID" value="MFC0568227.1"/>
    <property type="molecule type" value="Genomic_DNA"/>
</dbReference>
<evidence type="ECO:0000313" key="3">
    <source>
        <dbReference type="Proteomes" id="UP001589894"/>
    </source>
</evidence>
<reference evidence="2 3" key="1">
    <citation type="submission" date="2024-09" db="EMBL/GenBank/DDBJ databases">
        <authorList>
            <person name="Sun Q."/>
            <person name="Mori K."/>
        </authorList>
    </citation>
    <scope>NUCLEOTIDE SEQUENCE [LARGE SCALE GENOMIC DNA]</scope>
    <source>
        <strain evidence="2 3">TBRC 2205</strain>
    </source>
</reference>
<keyword evidence="3" id="KW-1185">Reference proteome</keyword>
<sequence length="336" mass="36271">MDLFELPRPEHVAQPAWDSIELALSRLRRAWEFDDLPDVVGKAKELVETVAKVTVEAAEGAVSDAVDFQPIVKAAQKALGRQPGADLSQDQNLRAMSQAAQTIATSLAPIRNGYGTGHGRARVPDVVVEMATLSLESALMWSRWALRRLGHLLADYPNELIASVQTGTSRKVLKEKFEASALAQQPSEVQHRIGVVFGQQSAGGFGNATEVGVEPAVEGGYDEYPIDYRRGLLEGMLLTGGGSVGLTGFYAPWFVSLLSSLPEREAQSALEALRESVTGAPWIGTWRGSTKVEPADVVSALRSEGERLHPGFAEPFQALCNELLHSGESAKLEDKD</sequence>
<comment type="caution">
    <text evidence="2">The sequence shown here is derived from an EMBL/GenBank/DDBJ whole genome shotgun (WGS) entry which is preliminary data.</text>
</comment>
<dbReference type="Proteomes" id="UP001589894">
    <property type="component" value="Unassembled WGS sequence"/>
</dbReference>
<evidence type="ECO:0000313" key="2">
    <source>
        <dbReference type="EMBL" id="MFC0568227.1"/>
    </source>
</evidence>
<feature type="domain" description="Abortive infection protein-like C-terminal" evidence="1">
    <location>
        <begin position="71"/>
        <end position="146"/>
    </location>
</feature>
<dbReference type="Pfam" id="PF14355">
    <property type="entry name" value="Abi_C"/>
    <property type="match status" value="1"/>
</dbReference>